<evidence type="ECO:0000313" key="1">
    <source>
        <dbReference type="EMBL" id="KAH0627245.1"/>
    </source>
</evidence>
<organism evidence="1 2">
    <name type="scientific">Phrynosoma platyrhinos</name>
    <name type="common">Desert horned lizard</name>
    <dbReference type="NCBI Taxonomy" id="52577"/>
    <lineage>
        <taxon>Eukaryota</taxon>
        <taxon>Metazoa</taxon>
        <taxon>Chordata</taxon>
        <taxon>Craniata</taxon>
        <taxon>Vertebrata</taxon>
        <taxon>Euteleostomi</taxon>
        <taxon>Lepidosauria</taxon>
        <taxon>Squamata</taxon>
        <taxon>Bifurcata</taxon>
        <taxon>Unidentata</taxon>
        <taxon>Episquamata</taxon>
        <taxon>Toxicofera</taxon>
        <taxon>Iguania</taxon>
        <taxon>Phrynosomatidae</taxon>
        <taxon>Phrynosomatinae</taxon>
        <taxon>Phrynosoma</taxon>
    </lineage>
</organism>
<evidence type="ECO:0000313" key="2">
    <source>
        <dbReference type="Proteomes" id="UP000826234"/>
    </source>
</evidence>
<proteinExistence type="predicted"/>
<name>A0ABQ7TCT7_PHRPL</name>
<accession>A0ABQ7TCT7</accession>
<protein>
    <submittedName>
        <fullName evidence="1">Uncharacterized protein</fullName>
    </submittedName>
</protein>
<gene>
    <name evidence="1" type="ORF">JD844_002751</name>
</gene>
<dbReference type="Proteomes" id="UP000826234">
    <property type="component" value="Unassembled WGS sequence"/>
</dbReference>
<comment type="caution">
    <text evidence="1">The sequence shown here is derived from an EMBL/GenBank/DDBJ whole genome shotgun (WGS) entry which is preliminary data.</text>
</comment>
<sequence length="108" mass="11903">MTVCANSAIFLHKLMDSLVADDAFIRAIESHGIERLKKQEPTWEKVSGWEGLKLAFGGDLSLRWFNPFSDLSCQKSPPAGTATVAPSEMVAQEAFEQLSDQEVVVEMS</sequence>
<reference evidence="1 2" key="1">
    <citation type="journal article" date="2022" name="Gigascience">
        <title>A chromosome-level genome assembly and annotation of the desert horned lizard, Phrynosoma platyrhinos, provides insight into chromosomal rearrangements among reptiles.</title>
        <authorList>
            <person name="Koochekian N."/>
            <person name="Ascanio A."/>
            <person name="Farleigh K."/>
            <person name="Card D.C."/>
            <person name="Schield D.R."/>
            <person name="Castoe T.A."/>
            <person name="Jezkova T."/>
        </authorList>
    </citation>
    <scope>NUCLEOTIDE SEQUENCE [LARGE SCALE GENOMIC DNA]</scope>
    <source>
        <strain evidence="1">NK-2021</strain>
    </source>
</reference>
<keyword evidence="2" id="KW-1185">Reference proteome</keyword>
<dbReference type="EMBL" id="JAIPUX010000521">
    <property type="protein sequence ID" value="KAH0627245.1"/>
    <property type="molecule type" value="Genomic_DNA"/>
</dbReference>